<evidence type="ECO:0000313" key="2">
    <source>
        <dbReference type="EMBL" id="QUJ78253.1"/>
    </source>
</evidence>
<dbReference type="PROSITE" id="PS51273">
    <property type="entry name" value="GATASE_TYPE_1"/>
    <property type="match status" value="1"/>
</dbReference>
<accession>A0A975JGX5</accession>
<dbReference type="SUPFAM" id="SSF52317">
    <property type="entry name" value="Class I glutamine amidotransferase-like"/>
    <property type="match status" value="1"/>
</dbReference>
<dbReference type="PANTHER" id="PTHR42695">
    <property type="entry name" value="GLUTAMINE AMIDOTRANSFERASE YLR126C-RELATED"/>
    <property type="match status" value="1"/>
</dbReference>
<dbReference type="PANTHER" id="PTHR42695:SF5">
    <property type="entry name" value="GLUTAMINE AMIDOTRANSFERASE YLR126C-RELATED"/>
    <property type="match status" value="1"/>
</dbReference>
<dbReference type="CDD" id="cd01741">
    <property type="entry name" value="GATase1_1"/>
    <property type="match status" value="1"/>
</dbReference>
<dbReference type="InterPro" id="IPR044992">
    <property type="entry name" value="ChyE-like"/>
</dbReference>
<dbReference type="RefSeq" id="WP_212706445.1">
    <property type="nucleotide sequence ID" value="NZ_CP073582.1"/>
</dbReference>
<dbReference type="Proteomes" id="UP000683291">
    <property type="component" value="Chromosome pJK7-1-1"/>
</dbReference>
<dbReference type="Gene3D" id="3.40.50.880">
    <property type="match status" value="1"/>
</dbReference>
<dbReference type="InterPro" id="IPR029062">
    <property type="entry name" value="Class_I_gatase-like"/>
</dbReference>
<proteinExistence type="predicted"/>
<sequence length="236" mass="25891">MHLAILVTNTDFSAFARARPLDDAKFASLIEDVRPAWSTTAFWVCRDEFPESYAAFDGVVITGSPASVNDGARWMEKLEHSVRDLVAAGVPIFGACFGHQIIAKALGARITRNPHGWSHGLIDIARVARMDWSGSTDRLALYGSHIEQVAKLPDGARRVFESPGCPIAGFAIGRSVFTVQHHPEMTKGFIIDLIGEYADHVGAEVTEQARRSVADRPADSMKFAGEIARFFEHARQ</sequence>
<keyword evidence="2" id="KW-0315">Glutamine amidotransferase</keyword>
<evidence type="ECO:0000313" key="3">
    <source>
        <dbReference type="Proteomes" id="UP000683291"/>
    </source>
</evidence>
<dbReference type="InterPro" id="IPR017926">
    <property type="entry name" value="GATASE"/>
</dbReference>
<reference evidence="2" key="1">
    <citation type="submission" date="2021-04" db="EMBL/GenBank/DDBJ databases">
        <title>Complete genome sequence for Sulfitobacter sp. strain JK7-1.</title>
        <authorList>
            <person name="Park S.-J."/>
        </authorList>
    </citation>
    <scope>NUCLEOTIDE SEQUENCE</scope>
    <source>
        <strain evidence="2">JK7-1</strain>
    </source>
</reference>
<dbReference type="AlphaFoldDB" id="A0A975JGX5"/>
<feature type="domain" description="Glutamine amidotransferase" evidence="1">
    <location>
        <begin position="49"/>
        <end position="187"/>
    </location>
</feature>
<organism evidence="2 3">
    <name type="scientific">Sulfitobacter albidus</name>
    <dbReference type="NCBI Taxonomy" id="2829501"/>
    <lineage>
        <taxon>Bacteria</taxon>
        <taxon>Pseudomonadati</taxon>
        <taxon>Pseudomonadota</taxon>
        <taxon>Alphaproteobacteria</taxon>
        <taxon>Rhodobacterales</taxon>
        <taxon>Roseobacteraceae</taxon>
        <taxon>Sulfitobacter</taxon>
    </lineage>
</organism>
<dbReference type="KEGG" id="sual:KDD17_17215"/>
<evidence type="ECO:0000259" key="1">
    <source>
        <dbReference type="Pfam" id="PF00117"/>
    </source>
</evidence>
<name>A0A975JGX5_9RHOB</name>
<keyword evidence="3" id="KW-1185">Reference proteome</keyword>
<dbReference type="EMBL" id="CP073582">
    <property type="protein sequence ID" value="QUJ78253.1"/>
    <property type="molecule type" value="Genomic_DNA"/>
</dbReference>
<gene>
    <name evidence="2" type="ORF">KDD17_17215</name>
</gene>
<protein>
    <submittedName>
        <fullName evidence="2">Type 1 glutamine amidotransferase</fullName>
    </submittedName>
</protein>
<dbReference type="PRINTS" id="PR00099">
    <property type="entry name" value="CPSGATASE"/>
</dbReference>
<dbReference type="Pfam" id="PF00117">
    <property type="entry name" value="GATase"/>
    <property type="match status" value="1"/>
</dbReference>
<dbReference type="GO" id="GO:0005829">
    <property type="term" value="C:cytosol"/>
    <property type="evidence" value="ECO:0007669"/>
    <property type="project" value="TreeGrafter"/>
</dbReference>